<dbReference type="HAMAP" id="MF_01161">
    <property type="entry name" value="tRNA_Ile_lys_synt"/>
    <property type="match status" value="1"/>
</dbReference>
<comment type="similarity">
    <text evidence="6">Belongs to the tRNA(Ile)-lysidine synthase family.</text>
</comment>
<keyword evidence="9" id="KW-1185">Reference proteome</keyword>
<comment type="domain">
    <text evidence="6">The N-terminal region contains the highly conserved SGGXDS motif, predicted to be a P-loop motif involved in ATP binding.</text>
</comment>
<evidence type="ECO:0000256" key="4">
    <source>
        <dbReference type="ARBA" id="ARBA00022840"/>
    </source>
</evidence>
<keyword evidence="6" id="KW-0963">Cytoplasm</keyword>
<dbReference type="InterPro" id="IPR012795">
    <property type="entry name" value="tRNA_Ile_lys_synt_N"/>
</dbReference>
<protein>
    <recommendedName>
        <fullName evidence="6">tRNA(Ile)-lysidine synthase</fullName>
        <ecNumber evidence="6">6.3.4.19</ecNumber>
    </recommendedName>
    <alternativeName>
        <fullName evidence="6">tRNA(Ile)-2-lysyl-cytidine synthase</fullName>
    </alternativeName>
    <alternativeName>
        <fullName evidence="6">tRNA(Ile)-lysidine synthetase</fullName>
    </alternativeName>
</protein>
<evidence type="ECO:0000259" key="7">
    <source>
        <dbReference type="Pfam" id="PF01171"/>
    </source>
</evidence>
<accession>A0A918Q3Q4</accession>
<sequence length="438" mass="47238">MDDLDPWRKALQPFAELRDIFKSFERYLIPGSAQPLGVAVSGGGDSVALLCLLRLWGKRPLEVFCVDHGLNPQSVGWCAQVEALAERLGHSVTRLDWIGDKPATGIQAAARQARHGLMADAARGKDIEVLCLGHNRDDILEASLMRDMGSSVGAPEMWAPSPVWPQGRGVFIYRPLLNVPRQSLRDWLTAIGVGWVDDPANENPKYLRSRARAELTGCEPAASKVPDMPINISELLSVPQTLGWAGVITIDTGYFESLPQAAAHKVVAAAMVSAGGGARLPRSDSVAAIITGLKRGEVGPFVLSGARLIRRGNTILIGREPGDMTRRAVSPLMLAPAAAAMWDGRFEVRAGACPVTIMAVQGHKGALSEADLARYLQVPAGLRGALPVVKMRSETGNRLVLLSEPDNSDGVTLRSWVALRFLYALGQVANEYDLLRRL</sequence>
<evidence type="ECO:0000313" key="9">
    <source>
        <dbReference type="Proteomes" id="UP000662572"/>
    </source>
</evidence>
<dbReference type="GO" id="GO:0032267">
    <property type="term" value="F:tRNA(Ile)-lysidine synthase activity"/>
    <property type="evidence" value="ECO:0007669"/>
    <property type="project" value="UniProtKB-EC"/>
</dbReference>
<keyword evidence="1 6" id="KW-0436">Ligase</keyword>
<evidence type="ECO:0000256" key="5">
    <source>
        <dbReference type="ARBA" id="ARBA00048539"/>
    </source>
</evidence>
<feature type="binding site" evidence="6">
    <location>
        <begin position="41"/>
        <end position="46"/>
    </location>
    <ligand>
        <name>ATP</name>
        <dbReference type="ChEBI" id="CHEBI:30616"/>
    </ligand>
</feature>
<evidence type="ECO:0000256" key="6">
    <source>
        <dbReference type="HAMAP-Rule" id="MF_01161"/>
    </source>
</evidence>
<dbReference type="InterPro" id="IPR011063">
    <property type="entry name" value="TilS/TtcA_N"/>
</dbReference>
<dbReference type="Gene3D" id="3.40.50.620">
    <property type="entry name" value="HUPs"/>
    <property type="match status" value="1"/>
</dbReference>
<reference evidence="8" key="1">
    <citation type="journal article" date="2014" name="Int. J. Syst. Evol. Microbiol.">
        <title>Complete genome sequence of Corynebacterium casei LMG S-19264T (=DSM 44701T), isolated from a smear-ripened cheese.</title>
        <authorList>
            <consortium name="US DOE Joint Genome Institute (JGI-PGF)"/>
            <person name="Walter F."/>
            <person name="Albersmeier A."/>
            <person name="Kalinowski J."/>
            <person name="Ruckert C."/>
        </authorList>
    </citation>
    <scope>NUCLEOTIDE SEQUENCE</scope>
    <source>
        <strain evidence="8">KCTC 32296</strain>
    </source>
</reference>
<comment type="catalytic activity">
    <reaction evidence="5 6">
        <text>cytidine(34) in tRNA(Ile2) + L-lysine + ATP = lysidine(34) in tRNA(Ile2) + AMP + diphosphate + H(+)</text>
        <dbReference type="Rhea" id="RHEA:43744"/>
        <dbReference type="Rhea" id="RHEA-COMP:10625"/>
        <dbReference type="Rhea" id="RHEA-COMP:10670"/>
        <dbReference type="ChEBI" id="CHEBI:15378"/>
        <dbReference type="ChEBI" id="CHEBI:30616"/>
        <dbReference type="ChEBI" id="CHEBI:32551"/>
        <dbReference type="ChEBI" id="CHEBI:33019"/>
        <dbReference type="ChEBI" id="CHEBI:82748"/>
        <dbReference type="ChEBI" id="CHEBI:83665"/>
        <dbReference type="ChEBI" id="CHEBI:456215"/>
        <dbReference type="EC" id="6.3.4.19"/>
    </reaction>
</comment>
<keyword evidence="2 6" id="KW-0819">tRNA processing</keyword>
<dbReference type="Pfam" id="PF01171">
    <property type="entry name" value="ATP_bind_3"/>
    <property type="match status" value="1"/>
</dbReference>
<reference evidence="8" key="2">
    <citation type="submission" date="2020-09" db="EMBL/GenBank/DDBJ databases">
        <authorList>
            <person name="Sun Q."/>
            <person name="Kim S."/>
        </authorList>
    </citation>
    <scope>NUCLEOTIDE SEQUENCE</scope>
    <source>
        <strain evidence="8">KCTC 32296</strain>
    </source>
</reference>
<dbReference type="InterPro" id="IPR012094">
    <property type="entry name" value="tRNA_Ile_lys_synt"/>
</dbReference>
<keyword evidence="4 6" id="KW-0067">ATP-binding</keyword>
<evidence type="ECO:0000256" key="3">
    <source>
        <dbReference type="ARBA" id="ARBA00022741"/>
    </source>
</evidence>
<dbReference type="Proteomes" id="UP000662572">
    <property type="component" value="Unassembled WGS sequence"/>
</dbReference>
<evidence type="ECO:0000256" key="2">
    <source>
        <dbReference type="ARBA" id="ARBA00022694"/>
    </source>
</evidence>
<dbReference type="GO" id="GO:0006400">
    <property type="term" value="P:tRNA modification"/>
    <property type="evidence" value="ECO:0007669"/>
    <property type="project" value="UniProtKB-UniRule"/>
</dbReference>
<dbReference type="AlphaFoldDB" id="A0A918Q3Q4"/>
<comment type="caution">
    <text evidence="8">The sequence shown here is derived from an EMBL/GenBank/DDBJ whole genome shotgun (WGS) entry which is preliminary data.</text>
</comment>
<proteinExistence type="inferred from homology"/>
<dbReference type="GO" id="GO:0005524">
    <property type="term" value="F:ATP binding"/>
    <property type="evidence" value="ECO:0007669"/>
    <property type="project" value="UniProtKB-UniRule"/>
</dbReference>
<dbReference type="GO" id="GO:0005737">
    <property type="term" value="C:cytoplasm"/>
    <property type="evidence" value="ECO:0007669"/>
    <property type="project" value="UniProtKB-SubCell"/>
</dbReference>
<dbReference type="NCBIfam" id="TIGR02432">
    <property type="entry name" value="lysidine_TilS_N"/>
    <property type="match status" value="1"/>
</dbReference>
<dbReference type="PANTHER" id="PTHR43033:SF1">
    <property type="entry name" value="TRNA(ILE)-LYSIDINE SYNTHASE-RELATED"/>
    <property type="match status" value="1"/>
</dbReference>
<dbReference type="EC" id="6.3.4.19" evidence="6"/>
<name>A0A918Q3Q4_9CAUL</name>
<dbReference type="PANTHER" id="PTHR43033">
    <property type="entry name" value="TRNA(ILE)-LYSIDINE SYNTHASE-RELATED"/>
    <property type="match status" value="1"/>
</dbReference>
<keyword evidence="3 6" id="KW-0547">Nucleotide-binding</keyword>
<evidence type="ECO:0000313" key="8">
    <source>
        <dbReference type="EMBL" id="GGZ29662.1"/>
    </source>
</evidence>
<dbReference type="SUPFAM" id="SSF52402">
    <property type="entry name" value="Adenine nucleotide alpha hydrolases-like"/>
    <property type="match status" value="1"/>
</dbReference>
<dbReference type="RefSeq" id="WP_189485715.1">
    <property type="nucleotide sequence ID" value="NZ_BMZB01000001.1"/>
</dbReference>
<feature type="domain" description="tRNA(Ile)-lysidine/2-thiocytidine synthase N-terminal" evidence="7">
    <location>
        <begin position="37"/>
        <end position="213"/>
    </location>
</feature>
<dbReference type="InterPro" id="IPR014729">
    <property type="entry name" value="Rossmann-like_a/b/a_fold"/>
</dbReference>
<dbReference type="EMBL" id="BMZB01000001">
    <property type="protein sequence ID" value="GGZ29662.1"/>
    <property type="molecule type" value="Genomic_DNA"/>
</dbReference>
<evidence type="ECO:0000256" key="1">
    <source>
        <dbReference type="ARBA" id="ARBA00022598"/>
    </source>
</evidence>
<dbReference type="CDD" id="cd01992">
    <property type="entry name" value="TilS_N"/>
    <property type="match status" value="1"/>
</dbReference>
<gene>
    <name evidence="6 8" type="primary">tilS</name>
    <name evidence="8" type="ORF">GCM10011273_14650</name>
</gene>
<comment type="function">
    <text evidence="6">Ligates lysine onto the cytidine present at position 34 of the AUA codon-specific tRNA(Ile) that contains the anticodon CAU, in an ATP-dependent manner. Cytidine is converted to lysidine, thus changing the amino acid specificity of the tRNA from methionine to isoleucine.</text>
</comment>
<comment type="subcellular location">
    <subcellularLocation>
        <location evidence="6">Cytoplasm</location>
    </subcellularLocation>
</comment>
<organism evidence="8 9">
    <name type="scientific">Asticcacaulis endophyticus</name>
    <dbReference type="NCBI Taxonomy" id="1395890"/>
    <lineage>
        <taxon>Bacteria</taxon>
        <taxon>Pseudomonadati</taxon>
        <taxon>Pseudomonadota</taxon>
        <taxon>Alphaproteobacteria</taxon>
        <taxon>Caulobacterales</taxon>
        <taxon>Caulobacteraceae</taxon>
        <taxon>Asticcacaulis</taxon>
    </lineage>
</organism>